<name>A0A4U1EUU2_MONMO</name>
<gene>
    <name evidence="1" type="ORF">EI555_016747</name>
</gene>
<reference evidence="2" key="1">
    <citation type="journal article" date="2019" name="IScience">
        <title>Narwhal Genome Reveals Long-Term Low Genetic Diversity despite Current Large Abundance Size.</title>
        <authorList>
            <person name="Westbury M.V."/>
            <person name="Petersen B."/>
            <person name="Garde E."/>
            <person name="Heide-Jorgensen M.P."/>
            <person name="Lorenzen E.D."/>
        </authorList>
    </citation>
    <scope>NUCLEOTIDE SEQUENCE [LARGE SCALE GENOMIC DNA]</scope>
</reference>
<evidence type="ECO:0000313" key="1">
    <source>
        <dbReference type="EMBL" id="TKC40474.1"/>
    </source>
</evidence>
<evidence type="ECO:0000313" key="2">
    <source>
        <dbReference type="Proteomes" id="UP000308365"/>
    </source>
</evidence>
<accession>A0A4U1EUU2</accession>
<proteinExistence type="predicted"/>
<dbReference type="AlphaFoldDB" id="A0A4U1EUU2"/>
<dbReference type="EMBL" id="RWIC01000747">
    <property type="protein sequence ID" value="TKC40474.1"/>
    <property type="molecule type" value="Genomic_DNA"/>
</dbReference>
<sequence length="66" mass="7487">MTAHTHGWCVLQTHGMKTSDSPHQEEEGLRLHCVQSGFKILLGFEHHNGWEVILSCEDFGIEEGKK</sequence>
<protein>
    <submittedName>
        <fullName evidence="1">Uncharacterized protein</fullName>
    </submittedName>
</protein>
<dbReference type="Proteomes" id="UP000308365">
    <property type="component" value="Unassembled WGS sequence"/>
</dbReference>
<comment type="caution">
    <text evidence="1">The sequence shown here is derived from an EMBL/GenBank/DDBJ whole genome shotgun (WGS) entry which is preliminary data.</text>
</comment>
<organism evidence="1 2">
    <name type="scientific">Monodon monoceros</name>
    <name type="common">Narwhal</name>
    <name type="synonym">Ceratodon monodon</name>
    <dbReference type="NCBI Taxonomy" id="40151"/>
    <lineage>
        <taxon>Eukaryota</taxon>
        <taxon>Metazoa</taxon>
        <taxon>Chordata</taxon>
        <taxon>Craniata</taxon>
        <taxon>Vertebrata</taxon>
        <taxon>Euteleostomi</taxon>
        <taxon>Mammalia</taxon>
        <taxon>Eutheria</taxon>
        <taxon>Laurasiatheria</taxon>
        <taxon>Artiodactyla</taxon>
        <taxon>Whippomorpha</taxon>
        <taxon>Cetacea</taxon>
        <taxon>Odontoceti</taxon>
        <taxon>Monodontidae</taxon>
        <taxon>Monodon</taxon>
    </lineage>
</organism>